<evidence type="ECO:0000256" key="7">
    <source>
        <dbReference type="SAM" id="MobiDB-lite"/>
    </source>
</evidence>
<dbReference type="InterPro" id="IPR020846">
    <property type="entry name" value="MFS_dom"/>
</dbReference>
<evidence type="ECO:0000256" key="8">
    <source>
        <dbReference type="SAM" id="Phobius"/>
    </source>
</evidence>
<dbReference type="Gene3D" id="1.20.1250.20">
    <property type="entry name" value="MFS general substrate transporter like domains"/>
    <property type="match status" value="1"/>
</dbReference>
<protein>
    <recommendedName>
        <fullName evidence="9">Major facilitator superfamily (MFS) profile domain-containing protein</fullName>
    </recommendedName>
</protein>
<evidence type="ECO:0000256" key="1">
    <source>
        <dbReference type="ARBA" id="ARBA00004651"/>
    </source>
</evidence>
<evidence type="ECO:0000256" key="2">
    <source>
        <dbReference type="ARBA" id="ARBA00008335"/>
    </source>
</evidence>
<dbReference type="PANTHER" id="PTHR23514:SF3">
    <property type="entry name" value="BYPASS OF STOP CODON PROTEIN 6"/>
    <property type="match status" value="1"/>
</dbReference>
<proteinExistence type="inferred from homology"/>
<evidence type="ECO:0000313" key="10">
    <source>
        <dbReference type="EMBL" id="ONH31847.1"/>
    </source>
</evidence>
<feature type="transmembrane region" description="Helical" evidence="8">
    <location>
        <begin position="213"/>
        <end position="236"/>
    </location>
</feature>
<comment type="similarity">
    <text evidence="2">Belongs to the major facilitator superfamily.</text>
</comment>
<keyword evidence="11" id="KW-1185">Reference proteome</keyword>
<comment type="caution">
    <text evidence="10">The sequence shown here is derived from an EMBL/GenBank/DDBJ whole genome shotgun (WGS) entry which is preliminary data.</text>
</comment>
<organism evidence="10 11">
    <name type="scientific">Pseudofrankia asymbiotica</name>
    <dbReference type="NCBI Taxonomy" id="1834516"/>
    <lineage>
        <taxon>Bacteria</taxon>
        <taxon>Bacillati</taxon>
        <taxon>Actinomycetota</taxon>
        <taxon>Actinomycetes</taxon>
        <taxon>Frankiales</taxon>
        <taxon>Frankiaceae</taxon>
        <taxon>Pseudofrankia</taxon>
    </lineage>
</organism>
<feature type="transmembrane region" description="Helical" evidence="8">
    <location>
        <begin position="190"/>
        <end position="207"/>
    </location>
</feature>
<evidence type="ECO:0000256" key="3">
    <source>
        <dbReference type="ARBA" id="ARBA00022448"/>
    </source>
</evidence>
<feature type="transmembrane region" description="Helical" evidence="8">
    <location>
        <begin position="158"/>
        <end position="183"/>
    </location>
</feature>
<evidence type="ECO:0000256" key="5">
    <source>
        <dbReference type="ARBA" id="ARBA00022989"/>
    </source>
</evidence>
<comment type="subcellular location">
    <subcellularLocation>
        <location evidence="1">Cell membrane</location>
        <topology evidence="1">Multi-pass membrane protein</topology>
    </subcellularLocation>
</comment>
<dbReference type="Pfam" id="PF07690">
    <property type="entry name" value="MFS_1"/>
    <property type="match status" value="1"/>
</dbReference>
<keyword evidence="3" id="KW-0813">Transport</keyword>
<feature type="transmembrane region" description="Helical" evidence="8">
    <location>
        <begin position="123"/>
        <end position="146"/>
    </location>
</feature>
<gene>
    <name evidence="10" type="ORF">BL253_06730</name>
</gene>
<dbReference type="EMBL" id="MOMC01000014">
    <property type="protein sequence ID" value="ONH31847.1"/>
    <property type="molecule type" value="Genomic_DNA"/>
</dbReference>
<feature type="region of interest" description="Disordered" evidence="7">
    <location>
        <begin position="1"/>
        <end position="29"/>
    </location>
</feature>
<dbReference type="PANTHER" id="PTHR23514">
    <property type="entry name" value="BYPASS OF STOP CODON PROTEIN 6"/>
    <property type="match status" value="1"/>
</dbReference>
<sequence>MADGGEVRRRGRGSRGRTPPPDPFPAAAGIAWPRHQRDRLVQFVLCLAALRSVATRRPFAIRGELITGRFPRPATPAGSGRRTREGDGISAAGAESGTVPAAASAAFGEESAPPPLPAAAGRWSVAVAFALFVVIGVASGVAGVLLPAQIADYGVDEATIGITFFTSAAGYVVASVLSGALVGRAGTRRALLVAGLLLLGAWLATAARPPFAAFVLLSLLSGFGMGAIDCVLNIYLATRPGATSLLNRLHAFFGVHSGVCRGRPLTLGFVLRGRAVIVA</sequence>
<reference evidence="11" key="1">
    <citation type="submission" date="2016-10" db="EMBL/GenBank/DDBJ databases">
        <title>Frankia sp. NRRL B-16386 Genome sequencing.</title>
        <authorList>
            <person name="Ghodhbane-Gtari F."/>
            <person name="Swanson E."/>
            <person name="Gueddou A."/>
            <person name="Hezbri K."/>
            <person name="Ktari K."/>
            <person name="Nouioui I."/>
            <person name="Morris K."/>
            <person name="Simpson S."/>
            <person name="Abebe-Akele F."/>
            <person name="Thomas K."/>
            <person name="Gtari M."/>
            <person name="Tisa L.S."/>
        </authorList>
    </citation>
    <scope>NUCLEOTIDE SEQUENCE [LARGE SCALE GENOMIC DNA]</scope>
    <source>
        <strain evidence="11">NRRL B-16386</strain>
    </source>
</reference>
<name>A0A1V2IFG0_9ACTN</name>
<accession>A0A1V2IFG0</accession>
<dbReference type="STRING" id="1834516.BL253_06730"/>
<dbReference type="PROSITE" id="PS50850">
    <property type="entry name" value="MFS"/>
    <property type="match status" value="1"/>
</dbReference>
<dbReference type="Proteomes" id="UP000188929">
    <property type="component" value="Unassembled WGS sequence"/>
</dbReference>
<feature type="domain" description="Major facilitator superfamily (MFS) profile" evidence="9">
    <location>
        <begin position="124"/>
        <end position="279"/>
    </location>
</feature>
<dbReference type="InterPro" id="IPR036259">
    <property type="entry name" value="MFS_trans_sf"/>
</dbReference>
<evidence type="ECO:0000313" key="11">
    <source>
        <dbReference type="Proteomes" id="UP000188929"/>
    </source>
</evidence>
<dbReference type="AlphaFoldDB" id="A0A1V2IFG0"/>
<keyword evidence="4 8" id="KW-0812">Transmembrane</keyword>
<keyword evidence="5 8" id="KW-1133">Transmembrane helix</keyword>
<dbReference type="GO" id="GO:0005886">
    <property type="term" value="C:plasma membrane"/>
    <property type="evidence" value="ECO:0007669"/>
    <property type="project" value="UniProtKB-SubCell"/>
</dbReference>
<dbReference type="InterPro" id="IPR011701">
    <property type="entry name" value="MFS"/>
</dbReference>
<evidence type="ECO:0000259" key="9">
    <source>
        <dbReference type="PROSITE" id="PS50850"/>
    </source>
</evidence>
<evidence type="ECO:0000256" key="4">
    <source>
        <dbReference type="ARBA" id="ARBA00022692"/>
    </source>
</evidence>
<keyword evidence="6 8" id="KW-0472">Membrane</keyword>
<evidence type="ECO:0000256" key="6">
    <source>
        <dbReference type="ARBA" id="ARBA00023136"/>
    </source>
</evidence>
<dbReference type="SUPFAM" id="SSF103473">
    <property type="entry name" value="MFS general substrate transporter"/>
    <property type="match status" value="1"/>
</dbReference>
<feature type="region of interest" description="Disordered" evidence="7">
    <location>
        <begin position="70"/>
        <end position="94"/>
    </location>
</feature>
<dbReference type="GO" id="GO:0022857">
    <property type="term" value="F:transmembrane transporter activity"/>
    <property type="evidence" value="ECO:0007669"/>
    <property type="project" value="InterPro"/>
</dbReference>
<dbReference type="InterPro" id="IPR051788">
    <property type="entry name" value="MFS_Transporter"/>
</dbReference>